<keyword evidence="2" id="KW-1185">Reference proteome</keyword>
<sequence>MTFFVHDAVRNGQEPQAMDPKPSLFEHFSRCTGVERLANFKIFA</sequence>
<gene>
    <name evidence="1" type="ORF">PENFLA_c013G10891</name>
</gene>
<dbReference type="AlphaFoldDB" id="A0A1V6T739"/>
<name>A0A1V6T739_9EURO</name>
<proteinExistence type="predicted"/>
<reference evidence="2" key="1">
    <citation type="journal article" date="2017" name="Nat. Microbiol.">
        <title>Global analysis of biosynthetic gene clusters reveals vast potential of secondary metabolite production in Penicillium species.</title>
        <authorList>
            <person name="Nielsen J.C."/>
            <person name="Grijseels S."/>
            <person name="Prigent S."/>
            <person name="Ji B."/>
            <person name="Dainat J."/>
            <person name="Nielsen K.F."/>
            <person name="Frisvad J.C."/>
            <person name="Workman M."/>
            <person name="Nielsen J."/>
        </authorList>
    </citation>
    <scope>NUCLEOTIDE SEQUENCE [LARGE SCALE GENOMIC DNA]</scope>
    <source>
        <strain evidence="2">IBT 14082</strain>
    </source>
</reference>
<feature type="non-terminal residue" evidence="1">
    <location>
        <position position="44"/>
    </location>
</feature>
<comment type="caution">
    <text evidence="1">The sequence shown here is derived from an EMBL/GenBank/DDBJ whole genome shotgun (WGS) entry which is preliminary data.</text>
</comment>
<protein>
    <submittedName>
        <fullName evidence="1">Uncharacterized protein</fullName>
    </submittedName>
</protein>
<dbReference type="Proteomes" id="UP000191342">
    <property type="component" value="Unassembled WGS sequence"/>
</dbReference>
<dbReference type="OrthoDB" id="10357366at2759"/>
<evidence type="ECO:0000313" key="1">
    <source>
        <dbReference type="EMBL" id="OQE22175.1"/>
    </source>
</evidence>
<accession>A0A1V6T739</accession>
<dbReference type="EMBL" id="MLQL01000013">
    <property type="protein sequence ID" value="OQE22175.1"/>
    <property type="molecule type" value="Genomic_DNA"/>
</dbReference>
<organism evidence="1 2">
    <name type="scientific">Penicillium flavigenum</name>
    <dbReference type="NCBI Taxonomy" id="254877"/>
    <lineage>
        <taxon>Eukaryota</taxon>
        <taxon>Fungi</taxon>
        <taxon>Dikarya</taxon>
        <taxon>Ascomycota</taxon>
        <taxon>Pezizomycotina</taxon>
        <taxon>Eurotiomycetes</taxon>
        <taxon>Eurotiomycetidae</taxon>
        <taxon>Eurotiales</taxon>
        <taxon>Aspergillaceae</taxon>
        <taxon>Penicillium</taxon>
    </lineage>
</organism>
<evidence type="ECO:0000313" key="2">
    <source>
        <dbReference type="Proteomes" id="UP000191342"/>
    </source>
</evidence>